<evidence type="ECO:0000313" key="2">
    <source>
        <dbReference type="Proteomes" id="UP000238523"/>
    </source>
</evidence>
<dbReference type="AlphaFoldDB" id="A0A2K9Z0A0"/>
<reference evidence="1 2" key="1">
    <citation type="submission" date="2017-11" db="EMBL/GenBank/DDBJ databases">
        <title>Complete genome of Rhizobium leguminosarum Norway, an ineffective micro-symbiont.</title>
        <authorList>
            <person name="Hoffrichter A."/>
            <person name="Liang J."/>
            <person name="Brachmann A."/>
            <person name="Marin M."/>
        </authorList>
    </citation>
    <scope>NUCLEOTIDE SEQUENCE [LARGE SCALE GENOMIC DNA]</scope>
    <source>
        <strain evidence="1 2">Norway</strain>
    </source>
</reference>
<evidence type="ECO:0000313" key="1">
    <source>
        <dbReference type="EMBL" id="AUW41630.1"/>
    </source>
</evidence>
<sequence>MPIKPMPSGFISVSSRAARGFLEYLDHFDKDLLTGISAFFANLLSKSVQLQGIKNNWPCGLKSFMFDNMEYLFHLVSRKHG</sequence>
<dbReference type="EMBL" id="CP025012">
    <property type="protein sequence ID" value="AUW41630.1"/>
    <property type="molecule type" value="Genomic_DNA"/>
</dbReference>
<name>A0A2K9Z0A0_RHILE</name>
<organism evidence="1 2">
    <name type="scientific">Rhizobium leguminosarum</name>
    <dbReference type="NCBI Taxonomy" id="384"/>
    <lineage>
        <taxon>Bacteria</taxon>
        <taxon>Pseudomonadati</taxon>
        <taxon>Pseudomonadota</taxon>
        <taxon>Alphaproteobacteria</taxon>
        <taxon>Hyphomicrobiales</taxon>
        <taxon>Rhizobiaceae</taxon>
        <taxon>Rhizobium/Agrobacterium group</taxon>
        <taxon>Rhizobium</taxon>
    </lineage>
</organism>
<dbReference type="Proteomes" id="UP000238523">
    <property type="component" value="Chromosome"/>
</dbReference>
<accession>A0A2K9Z0A0</accession>
<protein>
    <submittedName>
        <fullName evidence="1">Uncharacterized protein</fullName>
    </submittedName>
</protein>
<proteinExistence type="predicted"/>
<gene>
    <name evidence="1" type="ORF">CUJ84_Chr001232</name>
</gene>